<evidence type="ECO:0000256" key="3">
    <source>
        <dbReference type="SAM" id="MobiDB-lite"/>
    </source>
</evidence>
<dbReference type="PRINTS" id="PR00195">
    <property type="entry name" value="DYNAMIN"/>
</dbReference>
<dbReference type="SUPFAM" id="SSF52540">
    <property type="entry name" value="P-loop containing nucleoside triphosphate hydrolases"/>
    <property type="match status" value="1"/>
</dbReference>
<dbReference type="PANTHER" id="PTHR11566">
    <property type="entry name" value="DYNAMIN"/>
    <property type="match status" value="1"/>
</dbReference>
<proteinExistence type="predicted"/>
<dbReference type="InterPro" id="IPR045063">
    <property type="entry name" value="Dynamin_N"/>
</dbReference>
<feature type="region of interest" description="Disordered" evidence="3">
    <location>
        <begin position="577"/>
        <end position="628"/>
    </location>
</feature>
<feature type="domain" description="GED" evidence="4">
    <location>
        <begin position="814"/>
        <end position="906"/>
    </location>
</feature>
<evidence type="ECO:0000259" key="4">
    <source>
        <dbReference type="PROSITE" id="PS51388"/>
    </source>
</evidence>
<reference evidence="5 6" key="1">
    <citation type="submission" date="2015-07" db="EMBL/GenBank/DDBJ databases">
        <title>Comparative genomics of the Sigatoka disease complex on banana suggests a link between parallel evolutionary changes in Pseudocercospora fijiensis and Pseudocercospora eumusae and increased virulence on the banana host.</title>
        <authorList>
            <person name="Chang T.-C."/>
            <person name="Salvucci A."/>
            <person name="Crous P.W."/>
            <person name="Stergiopoulos I."/>
        </authorList>
    </citation>
    <scope>NUCLEOTIDE SEQUENCE [LARGE SCALE GENOMIC DNA]</scope>
    <source>
        <strain evidence="5 6">CBS 116634</strain>
    </source>
</reference>
<dbReference type="GO" id="GO:0003924">
    <property type="term" value="F:GTPase activity"/>
    <property type="evidence" value="ECO:0007669"/>
    <property type="project" value="InterPro"/>
</dbReference>
<dbReference type="InterPro" id="IPR001401">
    <property type="entry name" value="Dynamin_GTPase"/>
</dbReference>
<dbReference type="GO" id="GO:0005737">
    <property type="term" value="C:cytoplasm"/>
    <property type="evidence" value="ECO:0007669"/>
    <property type="project" value="TreeGrafter"/>
</dbReference>
<dbReference type="InterPro" id="IPR022812">
    <property type="entry name" value="Dynamin"/>
</dbReference>
<gene>
    <name evidence="5" type="ORF">AC579_5409</name>
</gene>
<comment type="caution">
    <text evidence="5">The sequence shown here is derived from an EMBL/GenBank/DDBJ whole genome shotgun (WGS) entry which is preliminary data.</text>
</comment>
<evidence type="ECO:0000313" key="6">
    <source>
        <dbReference type="Proteomes" id="UP000073492"/>
    </source>
</evidence>
<dbReference type="Gene3D" id="3.40.50.300">
    <property type="entry name" value="P-loop containing nucleotide triphosphate hydrolases"/>
    <property type="match status" value="1"/>
</dbReference>
<dbReference type="GO" id="GO:0005886">
    <property type="term" value="C:plasma membrane"/>
    <property type="evidence" value="ECO:0007669"/>
    <property type="project" value="TreeGrafter"/>
</dbReference>
<dbReference type="PROSITE" id="PS51388">
    <property type="entry name" value="GED"/>
    <property type="match status" value="1"/>
</dbReference>
<name>A0A139I1D3_9PEZI</name>
<dbReference type="Pfam" id="PF00350">
    <property type="entry name" value="Dynamin_N"/>
    <property type="match status" value="1"/>
</dbReference>
<dbReference type="STRING" id="113226.A0A139I1D3"/>
<evidence type="ECO:0000256" key="1">
    <source>
        <dbReference type="ARBA" id="ARBA00022741"/>
    </source>
</evidence>
<organism evidence="5 6">
    <name type="scientific">Pseudocercospora musae</name>
    <dbReference type="NCBI Taxonomy" id="113226"/>
    <lineage>
        <taxon>Eukaryota</taxon>
        <taxon>Fungi</taxon>
        <taxon>Dikarya</taxon>
        <taxon>Ascomycota</taxon>
        <taxon>Pezizomycotina</taxon>
        <taxon>Dothideomycetes</taxon>
        <taxon>Dothideomycetidae</taxon>
        <taxon>Mycosphaerellales</taxon>
        <taxon>Mycosphaerellaceae</taxon>
        <taxon>Pseudocercospora</taxon>
    </lineage>
</organism>
<evidence type="ECO:0000256" key="2">
    <source>
        <dbReference type="ARBA" id="ARBA00023134"/>
    </source>
</evidence>
<dbReference type="OrthoDB" id="5061070at2759"/>
<dbReference type="GO" id="GO:0005525">
    <property type="term" value="F:GTP binding"/>
    <property type="evidence" value="ECO:0007669"/>
    <property type="project" value="InterPro"/>
</dbReference>
<keyword evidence="6" id="KW-1185">Reference proteome</keyword>
<dbReference type="Pfam" id="PF01031">
    <property type="entry name" value="Dynamin_M"/>
    <property type="match status" value="1"/>
</dbReference>
<dbReference type="InterPro" id="IPR027417">
    <property type="entry name" value="P-loop_NTPase"/>
</dbReference>
<protein>
    <recommendedName>
        <fullName evidence="4">GED domain-containing protein</fullName>
    </recommendedName>
</protein>
<dbReference type="InterPro" id="IPR000375">
    <property type="entry name" value="Dynamin_stalk"/>
</dbReference>
<dbReference type="InterPro" id="IPR020850">
    <property type="entry name" value="GED_dom"/>
</dbReference>
<keyword evidence="1" id="KW-0547">Nucleotide-binding</keyword>
<dbReference type="Proteomes" id="UP000073492">
    <property type="component" value="Unassembled WGS sequence"/>
</dbReference>
<dbReference type="AlphaFoldDB" id="A0A139I1D3"/>
<accession>A0A139I1D3</accession>
<dbReference type="CDD" id="cd08771">
    <property type="entry name" value="DLP_1"/>
    <property type="match status" value="1"/>
</dbReference>
<dbReference type="GO" id="GO:0005874">
    <property type="term" value="C:microtubule"/>
    <property type="evidence" value="ECO:0007669"/>
    <property type="project" value="TreeGrafter"/>
</dbReference>
<dbReference type="GO" id="GO:0008017">
    <property type="term" value="F:microtubule binding"/>
    <property type="evidence" value="ECO:0007669"/>
    <property type="project" value="TreeGrafter"/>
</dbReference>
<dbReference type="SMART" id="SM00053">
    <property type="entry name" value="DYNc"/>
    <property type="match status" value="1"/>
</dbReference>
<dbReference type="PANTHER" id="PTHR11566:SF131">
    <property type="entry name" value="GTPASE, PUTATIVE (AFU_ORTHOLOGUE AFUA_6G07630)-RELATED"/>
    <property type="match status" value="1"/>
</dbReference>
<dbReference type="GO" id="GO:0031623">
    <property type="term" value="P:receptor internalization"/>
    <property type="evidence" value="ECO:0007669"/>
    <property type="project" value="TreeGrafter"/>
</dbReference>
<dbReference type="EMBL" id="LFZO01000434">
    <property type="protein sequence ID" value="KXT08534.1"/>
    <property type="molecule type" value="Genomic_DNA"/>
</dbReference>
<keyword evidence="2" id="KW-0342">GTP-binding</keyword>
<sequence>MSLSLHLGHNAHSLVRKFLALDYHARRQACLSTSLRPSTTSSTDLSHAQSTARITLPPICHLASQAGSETMSEIKVEHATEQQASAAMAIRQQTPISIVSSIAPSPAADGTPQAATTVTTAATTPDGDVEMTNGSTSAKGALETVGSRSRELIQVIQRLSLLGINATLPSLPKFVVVGDQSAGKSSIIEATCDITLPRSEGTCTKCPFQITTTAQQDQADLWKCTVTILRKYTYGTHYVAGSHGAEFNRWRADAETTSLLFAVIHDKTELESTLRRAQLAVLNPDKDFNMFKDPAVAAPIKDTVGFSPNVISLKIQAPNLPELSFYDLPGAINSVPDESDAHLVDFIEKLLEIYVRDDKALILLACASNQDVETSTSLRFLRKWSATRRAMGVLTKPDLVELTPARLANFERILQGKDFTLGHGWFITRQLSQNQLNQACHITHNQARQQEAAFFADAPWSAGGLARYAHRFGIPNLQDAISTQLTNHILAELPEIRARVEARQNDVEDVLGQFPKKADAPALSVYIEYKSVQEALQKQIEPESKADFRIEYQRLLKSYSTRIRANLPTVDLATPGYEAPVQEIDDSSEQETPSRKRLRITTPSRSSAAGPSKVTPDSRSRRTPQVDTCRMGKRETFHLEDVHEKFENAPSTVFGETNSEVAKVYAVYAVTRILPKITNTLMQQIEKLFDTMITTTIQNVLCSRQPTQFFARVMEITAVLLRQLIAKRSEFIQELVDAECSRTLTLNRQCTERRAYWENELRKRRAAIRVREHFETLNAESNGKKIISVPEQEKKATDLEWVYNNLGADPYDREVVGLALPFAYYEIATAAFVDVVIKQLDFGLVARYHAMLPDTLKNGLPADDEHCAQLLAEDPQRERDRLRLLAEHGKLVDALAELRGLSDGPA</sequence>
<evidence type="ECO:0000313" key="5">
    <source>
        <dbReference type="EMBL" id="KXT08534.1"/>
    </source>
</evidence>